<dbReference type="GO" id="GO:0005198">
    <property type="term" value="F:structural molecule activity"/>
    <property type="evidence" value="ECO:0007669"/>
    <property type="project" value="UniProtKB-UniRule"/>
</dbReference>
<dbReference type="EMBL" id="JAPHEH010000001">
    <property type="protein sequence ID" value="MDG4474790.1"/>
    <property type="molecule type" value="Genomic_DNA"/>
</dbReference>
<dbReference type="InterPro" id="IPR042187">
    <property type="entry name" value="Flagellin_C_sub2"/>
</dbReference>
<keyword evidence="7" id="KW-0966">Cell projection</keyword>
<dbReference type="Proteomes" id="UP001154240">
    <property type="component" value="Unassembled WGS sequence"/>
</dbReference>
<organism evidence="7 8">
    <name type="scientific">Thiovibrio frasassiensis</name>
    <dbReference type="NCBI Taxonomy" id="2984131"/>
    <lineage>
        <taxon>Bacteria</taxon>
        <taxon>Pseudomonadati</taxon>
        <taxon>Thermodesulfobacteriota</taxon>
        <taxon>Desulfobulbia</taxon>
        <taxon>Desulfobulbales</taxon>
        <taxon>Thiovibrionaceae</taxon>
        <taxon>Thiovibrio</taxon>
    </lineage>
</organism>
<dbReference type="GO" id="GO:0005576">
    <property type="term" value="C:extracellular region"/>
    <property type="evidence" value="ECO:0007669"/>
    <property type="project" value="UniProtKB-SubCell"/>
</dbReference>
<dbReference type="Gene3D" id="3.30.70.2120">
    <property type="match status" value="1"/>
</dbReference>
<dbReference type="AlphaFoldDB" id="A0A9X4MEG1"/>
<sequence length="609" mass="61762">MGFRINTNIDAMSAHRNMLGTSGSLSKSLERLSSGLRINRAADDASGMTIADSLRAQATGLGQAMRNAGDAISLVQVADGALEESINIVTTIRTKAIQAASDGQNTVSRAAIQADVNKLLEEMNIIADTTAFNGQTLLKGNFTNKSFQVGAYANQTVSVSIDNADASHVGRLATINTTTTQTNLKSLDSTSNFVQYTNATLGDGTYAQLAANDLTINGVDLAGNLAGQGVSQLSAEGLAAAINRTTETTSVKATAETSWAGTGTIVGGTIADGGLVINGINVGAVTVVANDADGALVSAINAKQAETGVSASVSADGKLTLTAADGRNIAIYNGGAYSATSFDNTLGSGFVDNRTSVSITAAYVADGASEINVGGVNITYNAASDTATTRDNIFAALSALGSEYTVTQSAPGAATVITRTDGKDINLVASTEVAADTLSIQALTPAGANEGAAQTEALGSSLVTNSSQHGSVTLNSTGNIALTGDQQTMEAFGFNSATSQVAAASGGIADADVTTASAAQTTIQRADSALEALDKIRSGLGSAQNQVEATLRNISVTRVNIQSAESAVRDVDFADESSTFAKMNILVQAGSYALSQANAVQQNIMTLLR</sequence>
<feature type="domain" description="Flagellin N-terminal" evidence="5">
    <location>
        <begin position="5"/>
        <end position="143"/>
    </location>
</feature>
<evidence type="ECO:0000256" key="3">
    <source>
        <dbReference type="ARBA" id="ARBA00023143"/>
    </source>
</evidence>
<keyword evidence="2 4" id="KW-0964">Secreted</keyword>
<dbReference type="Gene3D" id="1.20.1330.10">
    <property type="entry name" value="f41 fragment of flagellin, N-terminal domain"/>
    <property type="match status" value="2"/>
</dbReference>
<keyword evidence="8" id="KW-1185">Reference proteome</keyword>
<dbReference type="PANTHER" id="PTHR42792">
    <property type="entry name" value="FLAGELLIN"/>
    <property type="match status" value="1"/>
</dbReference>
<evidence type="ECO:0000313" key="8">
    <source>
        <dbReference type="Proteomes" id="UP001154240"/>
    </source>
</evidence>
<feature type="domain" description="Flagellin C-terminal" evidence="6">
    <location>
        <begin position="524"/>
        <end position="608"/>
    </location>
</feature>
<dbReference type="PANTHER" id="PTHR42792:SF2">
    <property type="entry name" value="FLAGELLIN"/>
    <property type="match status" value="1"/>
</dbReference>
<reference evidence="7" key="1">
    <citation type="journal article" date="2022" name="bioRxiv">
        <title>Thiovibrio frasassiensisgen. nov., sp. nov., an autotrophic, elemental sulfur disproportionating bacterium isolated from sulfidic karst sediment, and proposal of Thiovibrionaceae fam. nov.</title>
        <authorList>
            <person name="Aronson H."/>
            <person name="Thomas C."/>
            <person name="Bhattacharyya M."/>
            <person name="Eckstein S."/>
            <person name="Jensen S."/>
            <person name="Barco R."/>
            <person name="Macalady J."/>
            <person name="Amend J."/>
        </authorList>
    </citation>
    <scope>NUCLEOTIDE SEQUENCE</scope>
    <source>
        <strain evidence="7">RS19-109</strain>
    </source>
</reference>
<dbReference type="RefSeq" id="WP_307631770.1">
    <property type="nucleotide sequence ID" value="NZ_JAPHEH010000001.1"/>
</dbReference>
<dbReference type="PRINTS" id="PR00207">
    <property type="entry name" value="FLAGELLIN"/>
</dbReference>
<evidence type="ECO:0000256" key="4">
    <source>
        <dbReference type="RuleBase" id="RU362073"/>
    </source>
</evidence>
<dbReference type="InterPro" id="IPR001492">
    <property type="entry name" value="Flagellin"/>
</dbReference>
<keyword evidence="7" id="KW-0282">Flagellum</keyword>
<comment type="similarity">
    <text evidence="1 4">Belongs to the bacterial flagellin family.</text>
</comment>
<dbReference type="Pfam" id="PF00669">
    <property type="entry name" value="Flagellin_N"/>
    <property type="match status" value="1"/>
</dbReference>
<reference evidence="7" key="2">
    <citation type="submission" date="2022-10" db="EMBL/GenBank/DDBJ databases">
        <authorList>
            <person name="Aronson H.S."/>
        </authorList>
    </citation>
    <scope>NUCLEOTIDE SEQUENCE</scope>
    <source>
        <strain evidence="7">RS19-109</strain>
    </source>
</reference>
<dbReference type="InterPro" id="IPR010810">
    <property type="entry name" value="Flagellin_hook_IN_motif"/>
</dbReference>
<comment type="function">
    <text evidence="4">Flagellin is the subunit protein which polymerizes to form the filaments of bacterial flagella.</text>
</comment>
<comment type="caution">
    <text evidence="7">The sequence shown here is derived from an EMBL/GenBank/DDBJ whole genome shotgun (WGS) entry which is preliminary data.</text>
</comment>
<dbReference type="SUPFAM" id="SSF64518">
    <property type="entry name" value="Phase 1 flagellin"/>
    <property type="match status" value="1"/>
</dbReference>
<dbReference type="GO" id="GO:0009288">
    <property type="term" value="C:bacterial-type flagellum"/>
    <property type="evidence" value="ECO:0007669"/>
    <property type="project" value="UniProtKB-SubCell"/>
</dbReference>
<keyword evidence="3 4" id="KW-0975">Bacterial flagellum</keyword>
<proteinExistence type="inferred from homology"/>
<dbReference type="InterPro" id="IPR001029">
    <property type="entry name" value="Flagellin_N"/>
</dbReference>
<dbReference type="Pfam" id="PF07196">
    <property type="entry name" value="Flagellin_IN"/>
    <property type="match status" value="1"/>
</dbReference>
<protein>
    <recommendedName>
        <fullName evidence="4">Flagellin</fullName>
    </recommendedName>
</protein>
<comment type="subcellular location">
    <subcellularLocation>
        <location evidence="4">Secreted</location>
    </subcellularLocation>
    <subcellularLocation>
        <location evidence="4">Bacterial flagellum</location>
    </subcellularLocation>
</comment>
<dbReference type="Gene3D" id="6.10.10.10">
    <property type="entry name" value="Flagellar export chaperone, C-terminal domain"/>
    <property type="match status" value="1"/>
</dbReference>
<evidence type="ECO:0000259" key="5">
    <source>
        <dbReference type="Pfam" id="PF00669"/>
    </source>
</evidence>
<evidence type="ECO:0000313" key="7">
    <source>
        <dbReference type="EMBL" id="MDG4474790.1"/>
    </source>
</evidence>
<accession>A0A9X4MEG1</accession>
<dbReference type="InterPro" id="IPR046358">
    <property type="entry name" value="Flagellin_C"/>
</dbReference>
<evidence type="ECO:0000256" key="1">
    <source>
        <dbReference type="ARBA" id="ARBA00005709"/>
    </source>
</evidence>
<evidence type="ECO:0000259" key="6">
    <source>
        <dbReference type="Pfam" id="PF00700"/>
    </source>
</evidence>
<keyword evidence="7" id="KW-0969">Cilium</keyword>
<gene>
    <name evidence="7" type="ORF">OLX77_01280</name>
</gene>
<name>A0A9X4MEG1_9BACT</name>
<evidence type="ECO:0000256" key="2">
    <source>
        <dbReference type="ARBA" id="ARBA00022525"/>
    </source>
</evidence>
<dbReference type="Pfam" id="PF00700">
    <property type="entry name" value="Flagellin_C"/>
    <property type="match status" value="1"/>
</dbReference>